<reference evidence="12" key="1">
    <citation type="submission" date="2021-01" db="EMBL/GenBank/DDBJ databases">
        <authorList>
            <person name="Corre E."/>
            <person name="Pelletier E."/>
            <person name="Niang G."/>
            <person name="Scheremetjew M."/>
            <person name="Finn R."/>
            <person name="Kale V."/>
            <person name="Holt S."/>
            <person name="Cochrane G."/>
            <person name="Meng A."/>
            <person name="Brown T."/>
            <person name="Cohen L."/>
        </authorList>
    </citation>
    <scope>NUCLEOTIDE SEQUENCE</scope>
    <source>
        <strain evidence="12">CCMP2084</strain>
    </source>
</reference>
<feature type="transmembrane region" description="Helical" evidence="11">
    <location>
        <begin position="375"/>
        <end position="398"/>
    </location>
</feature>
<dbReference type="InterPro" id="IPR013785">
    <property type="entry name" value="Aldolase_TIM"/>
</dbReference>
<evidence type="ECO:0000256" key="6">
    <source>
        <dbReference type="ARBA" id="ARBA00013068"/>
    </source>
</evidence>
<evidence type="ECO:0000256" key="5">
    <source>
        <dbReference type="ARBA" id="ARBA00005812"/>
    </source>
</evidence>
<dbReference type="SUPFAM" id="SSF51569">
    <property type="entry name" value="Aldolase"/>
    <property type="match status" value="1"/>
</dbReference>
<keyword evidence="10" id="KW-0456">Lyase</keyword>
<comment type="pathway">
    <text evidence="4">Carbohydrate degradation; glycolysis; D-glyceraldehyde 3-phosphate and glycerone phosphate from D-glucose: step 4/4.</text>
</comment>
<evidence type="ECO:0000256" key="2">
    <source>
        <dbReference type="ARBA" id="ARBA00001947"/>
    </source>
</evidence>
<keyword evidence="11" id="KW-0812">Transmembrane</keyword>
<name>A0A7S2U723_9STRA</name>
<dbReference type="EMBL" id="HBHQ01003585">
    <property type="protein sequence ID" value="CAD9810556.1"/>
    <property type="molecule type" value="Transcribed_RNA"/>
</dbReference>
<evidence type="ECO:0000313" key="12">
    <source>
        <dbReference type="EMBL" id="CAD9810556.1"/>
    </source>
</evidence>
<keyword evidence="11" id="KW-1133">Transmembrane helix</keyword>
<accession>A0A7S2U723</accession>
<evidence type="ECO:0000256" key="4">
    <source>
        <dbReference type="ARBA" id="ARBA00004714"/>
    </source>
</evidence>
<evidence type="ECO:0000256" key="9">
    <source>
        <dbReference type="ARBA" id="ARBA00023152"/>
    </source>
</evidence>
<evidence type="ECO:0000256" key="1">
    <source>
        <dbReference type="ARBA" id="ARBA00000441"/>
    </source>
</evidence>
<comment type="function">
    <text evidence="3">Catalyzes the aldol condensation of dihydroxyacetone phosphate (DHAP or glycerone-phosphate) with glyceraldehyde 3-phosphate (G3P) to form fructose 1,6-bisphosphate (FBP) in gluconeogenesis and the reverse reaction in glycolysis.</text>
</comment>
<evidence type="ECO:0000256" key="7">
    <source>
        <dbReference type="ARBA" id="ARBA00022723"/>
    </source>
</evidence>
<dbReference type="PROSITE" id="PS00806">
    <property type="entry name" value="ALDOLASE_CLASS_II_2"/>
    <property type="match status" value="1"/>
</dbReference>
<dbReference type="PROSITE" id="PS00602">
    <property type="entry name" value="ALDOLASE_CLASS_II_1"/>
    <property type="match status" value="1"/>
</dbReference>
<dbReference type="InterPro" id="IPR006411">
    <property type="entry name" value="Fruct_bisP_bact"/>
</dbReference>
<dbReference type="GO" id="GO:0008270">
    <property type="term" value="F:zinc ion binding"/>
    <property type="evidence" value="ECO:0007669"/>
    <property type="project" value="InterPro"/>
</dbReference>
<evidence type="ECO:0000256" key="3">
    <source>
        <dbReference type="ARBA" id="ARBA00002181"/>
    </source>
</evidence>
<dbReference type="NCBIfam" id="NF006628">
    <property type="entry name" value="PRK09197.1"/>
    <property type="match status" value="1"/>
</dbReference>
<dbReference type="GO" id="GO:0004332">
    <property type="term" value="F:fructose-bisphosphate aldolase activity"/>
    <property type="evidence" value="ECO:0007669"/>
    <property type="project" value="UniProtKB-EC"/>
</dbReference>
<dbReference type="Pfam" id="PF01116">
    <property type="entry name" value="F_bP_aldolase"/>
    <property type="match status" value="1"/>
</dbReference>
<keyword evidence="11" id="KW-0472">Membrane</keyword>
<evidence type="ECO:0000256" key="11">
    <source>
        <dbReference type="SAM" id="Phobius"/>
    </source>
</evidence>
<dbReference type="GO" id="GO:0006094">
    <property type="term" value="P:gluconeogenesis"/>
    <property type="evidence" value="ECO:0007669"/>
    <property type="project" value="TreeGrafter"/>
</dbReference>
<dbReference type="Gene3D" id="3.20.20.70">
    <property type="entry name" value="Aldolase class I"/>
    <property type="match status" value="1"/>
</dbReference>
<gene>
    <name evidence="12" type="ORF">ASEP1449_LOCUS2379</name>
</gene>
<keyword evidence="9" id="KW-0324">Glycolysis</keyword>
<comment type="cofactor">
    <cofactor evidence="2">
        <name>Zn(2+)</name>
        <dbReference type="ChEBI" id="CHEBI:29105"/>
    </cofactor>
</comment>
<dbReference type="EC" id="4.1.2.13" evidence="6"/>
<dbReference type="NCBIfam" id="TIGR00167">
    <property type="entry name" value="cbbA"/>
    <property type="match status" value="1"/>
</dbReference>
<organism evidence="12">
    <name type="scientific">Attheya septentrionalis</name>
    <dbReference type="NCBI Taxonomy" id="420275"/>
    <lineage>
        <taxon>Eukaryota</taxon>
        <taxon>Sar</taxon>
        <taxon>Stramenopiles</taxon>
        <taxon>Ochrophyta</taxon>
        <taxon>Bacillariophyta</taxon>
        <taxon>Coscinodiscophyceae</taxon>
        <taxon>Chaetocerotophycidae</taxon>
        <taxon>Chaetocerotales</taxon>
        <taxon>Attheyaceae</taxon>
        <taxon>Attheya</taxon>
    </lineage>
</organism>
<evidence type="ECO:0000256" key="8">
    <source>
        <dbReference type="ARBA" id="ARBA00022833"/>
    </source>
</evidence>
<comment type="catalytic activity">
    <reaction evidence="1">
        <text>beta-D-fructose 1,6-bisphosphate = D-glyceraldehyde 3-phosphate + dihydroxyacetone phosphate</text>
        <dbReference type="Rhea" id="RHEA:14729"/>
        <dbReference type="ChEBI" id="CHEBI:32966"/>
        <dbReference type="ChEBI" id="CHEBI:57642"/>
        <dbReference type="ChEBI" id="CHEBI:59776"/>
        <dbReference type="EC" id="4.1.2.13"/>
    </reaction>
</comment>
<dbReference type="GO" id="GO:0005829">
    <property type="term" value="C:cytosol"/>
    <property type="evidence" value="ECO:0007669"/>
    <property type="project" value="TreeGrafter"/>
</dbReference>
<protein>
    <recommendedName>
        <fullName evidence="6">fructose-bisphosphate aldolase</fullName>
        <ecNumber evidence="6">4.1.2.13</ecNumber>
    </recommendedName>
</protein>
<dbReference type="PANTHER" id="PTHR30559:SF0">
    <property type="entry name" value="FRUCTOSE-BISPHOSPHATE ALDOLASE"/>
    <property type="match status" value="1"/>
</dbReference>
<dbReference type="CDD" id="cd00946">
    <property type="entry name" value="FBP_aldolase_IIA"/>
    <property type="match status" value="1"/>
</dbReference>
<comment type="similarity">
    <text evidence="5">Belongs to the class II fructose-bisphosphate aldolase family.</text>
</comment>
<dbReference type="AlphaFoldDB" id="A0A7S2U723"/>
<proteinExistence type="inferred from homology"/>
<dbReference type="NCBIfam" id="TIGR01520">
    <property type="entry name" value="FruBisAldo_II_A"/>
    <property type="match status" value="1"/>
</dbReference>
<dbReference type="PIRSF" id="PIRSF001359">
    <property type="entry name" value="F_bP_aldolase_II"/>
    <property type="match status" value="1"/>
</dbReference>
<dbReference type="FunFam" id="3.20.20.70:FF:000013">
    <property type="entry name" value="Class II fructose-bisphosphate aldolase"/>
    <property type="match status" value="1"/>
</dbReference>
<dbReference type="UniPathway" id="UPA00109">
    <property type="reaction ID" value="UER00183"/>
</dbReference>
<sequence length="404" mass="44099">MPKLMDIVPPGVVTGDDLLKLLEHARENGYAIPAVNCTSSSTANAVLEAARKKNSPVMIQVSHGGGAFLCGKAIKDPNAAAAGSVALAMHVRSVAKFYGIPVVLHSDHCAKKLLPWFDGMLAADEEFHAKFGEPLFSSHMLDLSEESDAENIDICVKYFKRMARMKLWLEMEIGITGGEEDGVNNENADPEKLYTTPEQVYSVYKALSKIGPMFSVAAAFGNVHGVYKPGNVTLSPERLGNHQAYAKKKLKSPLEKPIFLVMHGGSGSTDSEIRLAVHNGVVKVNIDTDTQWAYWNGLRAFEKEKRDYLQSQIGNPSGHDKPNKKFYDPRVWIRKSEEAMASRVAISMEKVGSVGMYTASKKKAKSQLGEQPKGILYSPTALLLTGIVIGCSISTIFLKPTSKK</sequence>
<evidence type="ECO:0000256" key="10">
    <source>
        <dbReference type="ARBA" id="ARBA00023239"/>
    </source>
</evidence>
<keyword evidence="7" id="KW-0479">Metal-binding</keyword>
<keyword evidence="8" id="KW-0862">Zinc</keyword>
<dbReference type="InterPro" id="IPR000771">
    <property type="entry name" value="FBA_II"/>
</dbReference>
<dbReference type="GO" id="GO:0006096">
    <property type="term" value="P:glycolytic process"/>
    <property type="evidence" value="ECO:0007669"/>
    <property type="project" value="UniProtKB-UniPathway"/>
</dbReference>
<dbReference type="PANTHER" id="PTHR30559">
    <property type="entry name" value="FRUCTOSE-BISPHOSPHATE ALDOLASE CLASS 2"/>
    <property type="match status" value="1"/>
</dbReference>